<dbReference type="GO" id="GO:0070475">
    <property type="term" value="P:rRNA base methylation"/>
    <property type="evidence" value="ECO:0007669"/>
    <property type="project" value="InterPro"/>
</dbReference>
<dbReference type="Pfam" id="PF10354">
    <property type="entry name" value="BMT5-like"/>
    <property type="match status" value="1"/>
</dbReference>
<evidence type="ECO:0000313" key="2">
    <source>
        <dbReference type="EMBL" id="KAJ0187469.1"/>
    </source>
</evidence>
<proteinExistence type="predicted"/>
<dbReference type="PANTHER" id="PTHR11538">
    <property type="entry name" value="PHENYLALANYL-TRNA SYNTHETASE"/>
    <property type="match status" value="1"/>
</dbReference>
<reference evidence="2 3" key="1">
    <citation type="journal article" date="2017" name="Nat. Commun.">
        <title>Genome assembly with in vitro proximity ligation data and whole-genome triplication in lettuce.</title>
        <authorList>
            <person name="Reyes-Chin-Wo S."/>
            <person name="Wang Z."/>
            <person name="Yang X."/>
            <person name="Kozik A."/>
            <person name="Arikit S."/>
            <person name="Song C."/>
            <person name="Xia L."/>
            <person name="Froenicke L."/>
            <person name="Lavelle D.O."/>
            <person name="Truco M.J."/>
            <person name="Xia R."/>
            <person name="Zhu S."/>
            <person name="Xu C."/>
            <person name="Xu H."/>
            <person name="Xu X."/>
            <person name="Cox K."/>
            <person name="Korf I."/>
            <person name="Meyers B.C."/>
            <person name="Michelmore R.W."/>
        </authorList>
    </citation>
    <scope>NUCLEOTIDE SEQUENCE [LARGE SCALE GENOMIC DNA]</scope>
    <source>
        <strain evidence="3">cv. Salinas</strain>
        <tissue evidence="2">Seedlings</tissue>
    </source>
</reference>
<dbReference type="Proteomes" id="UP000235145">
    <property type="component" value="Unassembled WGS sequence"/>
</dbReference>
<sequence>MMTNKNLVQSFMWNARALLDPKGEIHVTHKTTYPYNYWNIEELATQCGLTLLECVDFKFEDYPGYNYQKGDDDRNPGLPFSLVKCSTFKFMVSPNAKKSPPEFPFQTEVIKLLALMNPLDLVQSAPGLISVTNSLIPDLSPLPEDLETSSSDCSSDYKV</sequence>
<evidence type="ECO:0000313" key="3">
    <source>
        <dbReference type="Proteomes" id="UP000235145"/>
    </source>
</evidence>
<dbReference type="PANTHER" id="PTHR11538:SF26">
    <property type="entry name" value="FERREDOXIN-FOLD ANTICODON-BINDING DOMAIN-CONTAINING PROTEIN 1"/>
    <property type="match status" value="1"/>
</dbReference>
<dbReference type="InterPro" id="IPR019446">
    <property type="entry name" value="BMT5-like"/>
</dbReference>
<organism evidence="2 3">
    <name type="scientific">Lactuca sativa</name>
    <name type="common">Garden lettuce</name>
    <dbReference type="NCBI Taxonomy" id="4236"/>
    <lineage>
        <taxon>Eukaryota</taxon>
        <taxon>Viridiplantae</taxon>
        <taxon>Streptophyta</taxon>
        <taxon>Embryophyta</taxon>
        <taxon>Tracheophyta</taxon>
        <taxon>Spermatophyta</taxon>
        <taxon>Magnoliopsida</taxon>
        <taxon>eudicotyledons</taxon>
        <taxon>Gunneridae</taxon>
        <taxon>Pentapetalae</taxon>
        <taxon>asterids</taxon>
        <taxon>campanulids</taxon>
        <taxon>Asterales</taxon>
        <taxon>Asteraceae</taxon>
        <taxon>Cichorioideae</taxon>
        <taxon>Cichorieae</taxon>
        <taxon>Lactucinae</taxon>
        <taxon>Lactuca</taxon>
    </lineage>
</organism>
<keyword evidence="3" id="KW-1185">Reference proteome</keyword>
<name>A0A9R1UHY7_LACSA</name>
<dbReference type="GO" id="GO:0070042">
    <property type="term" value="F:rRNA (uridine-N3-)-methyltransferase activity"/>
    <property type="evidence" value="ECO:0007669"/>
    <property type="project" value="InterPro"/>
</dbReference>
<dbReference type="AlphaFoldDB" id="A0A9R1UHY7"/>
<gene>
    <name evidence="2" type="ORF">LSAT_V11C900499000</name>
</gene>
<protein>
    <recommendedName>
        <fullName evidence="1">25S rRNA (uridine-N(3))-methyltransferase BMT5-like domain-containing protein</fullName>
    </recommendedName>
</protein>
<dbReference type="EMBL" id="NBSK02000009">
    <property type="protein sequence ID" value="KAJ0187469.1"/>
    <property type="molecule type" value="Genomic_DNA"/>
</dbReference>
<comment type="caution">
    <text evidence="2">The sequence shown here is derived from an EMBL/GenBank/DDBJ whole genome shotgun (WGS) entry which is preliminary data.</text>
</comment>
<accession>A0A9R1UHY7</accession>
<feature type="domain" description="25S rRNA (uridine-N(3))-methyltransferase BMT5-like" evidence="1">
    <location>
        <begin position="3"/>
        <end position="68"/>
    </location>
</feature>
<evidence type="ECO:0000259" key="1">
    <source>
        <dbReference type="Pfam" id="PF10354"/>
    </source>
</evidence>